<dbReference type="GO" id="GO:0005737">
    <property type="term" value="C:cytoplasm"/>
    <property type="evidence" value="ECO:0007669"/>
    <property type="project" value="TreeGrafter"/>
</dbReference>
<evidence type="ECO:0000313" key="11">
    <source>
        <dbReference type="Proteomes" id="UP000515135"/>
    </source>
</evidence>
<dbReference type="EC" id="2.7.11.1" evidence="1"/>
<protein>
    <recommendedName>
        <fullName evidence="1">non-specific serine/threonine protein kinase</fullName>
        <ecNumber evidence="1">2.7.11.1</ecNumber>
    </recommendedName>
</protein>
<comment type="catalytic activity">
    <reaction evidence="7">
        <text>L-threonyl-[protein] + ATP = O-phospho-L-threonyl-[protein] + ADP + H(+)</text>
        <dbReference type="Rhea" id="RHEA:46608"/>
        <dbReference type="Rhea" id="RHEA-COMP:11060"/>
        <dbReference type="Rhea" id="RHEA-COMP:11605"/>
        <dbReference type="ChEBI" id="CHEBI:15378"/>
        <dbReference type="ChEBI" id="CHEBI:30013"/>
        <dbReference type="ChEBI" id="CHEBI:30616"/>
        <dbReference type="ChEBI" id="CHEBI:61977"/>
        <dbReference type="ChEBI" id="CHEBI:456216"/>
        <dbReference type="EC" id="2.7.11.1"/>
    </reaction>
</comment>
<keyword evidence="11" id="KW-1185">Reference proteome</keyword>
<dbReference type="Pfam" id="PF00069">
    <property type="entry name" value="Pkinase"/>
    <property type="match status" value="1"/>
</dbReference>
<keyword evidence="6" id="KW-0067">ATP-binding</keyword>
<dbReference type="SMART" id="SM00220">
    <property type="entry name" value="S_TKc"/>
    <property type="match status" value="1"/>
</dbReference>
<dbReference type="PANTHER" id="PTHR24346:SF84">
    <property type="entry name" value="TESTIS SPECIFIC SERINE KINASE 5"/>
    <property type="match status" value="1"/>
</dbReference>
<dbReference type="KEGG" id="bbel:109474746"/>
<reference evidence="12" key="1">
    <citation type="submission" date="2025-08" db="UniProtKB">
        <authorList>
            <consortium name="RefSeq"/>
        </authorList>
    </citation>
    <scope>IDENTIFICATION</scope>
    <source>
        <tissue evidence="12">Gonad</tissue>
    </source>
</reference>
<evidence type="ECO:0000256" key="2">
    <source>
        <dbReference type="ARBA" id="ARBA00022527"/>
    </source>
</evidence>
<dbReference type="GO" id="GO:0035556">
    <property type="term" value="P:intracellular signal transduction"/>
    <property type="evidence" value="ECO:0007669"/>
    <property type="project" value="TreeGrafter"/>
</dbReference>
<gene>
    <name evidence="12" type="primary">LOC109474746</name>
</gene>
<dbReference type="RefSeq" id="XP_019630664.1">
    <property type="nucleotide sequence ID" value="XM_019775105.1"/>
</dbReference>
<dbReference type="Gene3D" id="1.10.510.10">
    <property type="entry name" value="Transferase(Phosphotransferase) domain 1"/>
    <property type="match status" value="1"/>
</dbReference>
<feature type="compositionally biased region" description="Polar residues" evidence="9">
    <location>
        <begin position="506"/>
        <end position="524"/>
    </location>
</feature>
<dbReference type="GO" id="GO:0005524">
    <property type="term" value="F:ATP binding"/>
    <property type="evidence" value="ECO:0007669"/>
    <property type="project" value="UniProtKB-KW"/>
</dbReference>
<comment type="catalytic activity">
    <reaction evidence="8">
        <text>L-seryl-[protein] + ATP = O-phospho-L-seryl-[protein] + ADP + H(+)</text>
        <dbReference type="Rhea" id="RHEA:17989"/>
        <dbReference type="Rhea" id="RHEA-COMP:9863"/>
        <dbReference type="Rhea" id="RHEA-COMP:11604"/>
        <dbReference type="ChEBI" id="CHEBI:15378"/>
        <dbReference type="ChEBI" id="CHEBI:29999"/>
        <dbReference type="ChEBI" id="CHEBI:30616"/>
        <dbReference type="ChEBI" id="CHEBI:83421"/>
        <dbReference type="ChEBI" id="CHEBI:456216"/>
        <dbReference type="EC" id="2.7.11.1"/>
    </reaction>
</comment>
<evidence type="ECO:0000256" key="7">
    <source>
        <dbReference type="ARBA" id="ARBA00047899"/>
    </source>
</evidence>
<dbReference type="FunFam" id="1.10.510.10:FF:000571">
    <property type="entry name" value="Maternal embryonic leucine zipper kinase"/>
    <property type="match status" value="1"/>
</dbReference>
<name>A0A6P4Z9Q2_BRABE</name>
<feature type="compositionally biased region" description="Basic and acidic residues" evidence="9">
    <location>
        <begin position="453"/>
        <end position="465"/>
    </location>
</feature>
<dbReference type="InterPro" id="IPR011009">
    <property type="entry name" value="Kinase-like_dom_sf"/>
</dbReference>
<dbReference type="InterPro" id="IPR000719">
    <property type="entry name" value="Prot_kinase_dom"/>
</dbReference>
<sequence length="650" mass="72966">MTGRCQFSSLDWEPTVHAHPVTTGPISLTPRSGKTVDSVRGKMGSLYQKAKSLFTTTNLDPAILECRQHGYILLGKNLGSGSYAKVILAEVTAGVLMNNKALETDLQREGHDKVAVKIILKAKVNVKEEEYLRKFVPREITAMRTLSAHDNVIRLHDQFDTSDRRYLVLQYASNGDMLGFINKWRVGCLVGLPESVVRRFLGQILCGLNYCHKQHIVHRDLKCENILLDGQYVVKITDFGFATTLERTDCYLDDSVEYLYLSTFCGSYAYAAPEIIRGQKYQGQPADIWSVGVIYYAMLCGEHPYKDSYCGRSHGSALLKKMEKPIKFGPFTTPDAMDLAYNILEQDWTKRPHAAQILQHSWLRGHDQQEGDIILTLQNHRKKITMLRRKHQTQQTLPDQTGDMQVKSGRRPVRTGSPRRLLTGPDGRPSGTHRSPDLHRKETPNPRPSTSCHQHDYRPLRDRKTASPNKVGHSMPGNSSYCDHQRPVRVQTKRPASQPAADRGHQTSVRRQSVPVSYKLSGTSGVKARSYPNDPRRTQGTAQPFQSVNTSTMIVTLPGNQQRSNRRGKANATIKQQNKVKDAQKGSVKIQLGFTPHWIPIVAKTTEATRLGAVRAAANRDAGLAPTALYTTQARYLRGRLLPPLHRGKL</sequence>
<dbReference type="SUPFAM" id="SSF56112">
    <property type="entry name" value="Protein kinase-like (PK-like)"/>
    <property type="match status" value="1"/>
</dbReference>
<keyword evidence="2" id="KW-0723">Serine/threonine-protein kinase</keyword>
<dbReference type="Proteomes" id="UP000515135">
    <property type="component" value="Unplaced"/>
</dbReference>
<feature type="compositionally biased region" description="Basic and acidic residues" evidence="9">
    <location>
        <begin position="434"/>
        <end position="444"/>
    </location>
</feature>
<keyword evidence="4" id="KW-0547">Nucleotide-binding</keyword>
<organism evidence="11 12">
    <name type="scientific">Branchiostoma belcheri</name>
    <name type="common">Amphioxus</name>
    <dbReference type="NCBI Taxonomy" id="7741"/>
    <lineage>
        <taxon>Eukaryota</taxon>
        <taxon>Metazoa</taxon>
        <taxon>Chordata</taxon>
        <taxon>Cephalochordata</taxon>
        <taxon>Leptocardii</taxon>
        <taxon>Amphioxiformes</taxon>
        <taxon>Branchiostomatidae</taxon>
        <taxon>Branchiostoma</taxon>
    </lineage>
</organism>
<proteinExistence type="predicted"/>
<dbReference type="AlphaFoldDB" id="A0A6P4Z9Q2"/>
<evidence type="ECO:0000256" key="5">
    <source>
        <dbReference type="ARBA" id="ARBA00022777"/>
    </source>
</evidence>
<evidence type="ECO:0000256" key="9">
    <source>
        <dbReference type="SAM" id="MobiDB-lite"/>
    </source>
</evidence>
<evidence type="ECO:0000256" key="3">
    <source>
        <dbReference type="ARBA" id="ARBA00022679"/>
    </source>
</evidence>
<dbReference type="PROSITE" id="PS50011">
    <property type="entry name" value="PROTEIN_KINASE_DOM"/>
    <property type="match status" value="1"/>
</dbReference>
<dbReference type="GO" id="GO:0050321">
    <property type="term" value="F:tau-protein kinase activity"/>
    <property type="evidence" value="ECO:0007669"/>
    <property type="project" value="TreeGrafter"/>
</dbReference>
<feature type="compositionally biased region" description="Polar residues" evidence="9">
    <location>
        <begin position="393"/>
        <end position="403"/>
    </location>
</feature>
<dbReference type="GO" id="GO:0000226">
    <property type="term" value="P:microtubule cytoskeleton organization"/>
    <property type="evidence" value="ECO:0007669"/>
    <property type="project" value="TreeGrafter"/>
</dbReference>
<feature type="region of interest" description="Disordered" evidence="9">
    <location>
        <begin position="388"/>
        <end position="543"/>
    </location>
</feature>
<evidence type="ECO:0000256" key="1">
    <source>
        <dbReference type="ARBA" id="ARBA00012513"/>
    </source>
</evidence>
<evidence type="ECO:0000256" key="6">
    <source>
        <dbReference type="ARBA" id="ARBA00022840"/>
    </source>
</evidence>
<dbReference type="OrthoDB" id="541276at2759"/>
<evidence type="ECO:0000259" key="10">
    <source>
        <dbReference type="PROSITE" id="PS50011"/>
    </source>
</evidence>
<dbReference type="InterPro" id="IPR008271">
    <property type="entry name" value="Ser/Thr_kinase_AS"/>
</dbReference>
<dbReference type="PROSITE" id="PS00108">
    <property type="entry name" value="PROTEIN_KINASE_ST"/>
    <property type="match status" value="1"/>
</dbReference>
<evidence type="ECO:0000256" key="8">
    <source>
        <dbReference type="ARBA" id="ARBA00048679"/>
    </source>
</evidence>
<accession>A0A6P4Z9Q2</accession>
<feature type="domain" description="Protein kinase" evidence="10">
    <location>
        <begin position="72"/>
        <end position="363"/>
    </location>
</feature>
<dbReference type="GeneID" id="109474746"/>
<keyword evidence="5" id="KW-0418">Kinase</keyword>
<evidence type="ECO:0000256" key="4">
    <source>
        <dbReference type="ARBA" id="ARBA00022741"/>
    </source>
</evidence>
<dbReference type="PANTHER" id="PTHR24346">
    <property type="entry name" value="MAP/MICROTUBULE AFFINITY-REGULATING KINASE"/>
    <property type="match status" value="1"/>
</dbReference>
<evidence type="ECO:0000313" key="12">
    <source>
        <dbReference type="RefSeq" id="XP_019630664.1"/>
    </source>
</evidence>
<keyword evidence="3" id="KW-0808">Transferase</keyword>